<evidence type="ECO:0000313" key="1">
    <source>
        <dbReference type="EMBL" id="RDJ98473.1"/>
    </source>
</evidence>
<accession>A0A370MYM0</accession>
<name>A0A370MYM0_9BURK</name>
<dbReference type="Proteomes" id="UP000254875">
    <property type="component" value="Unassembled WGS sequence"/>
</dbReference>
<dbReference type="EMBL" id="QHKS01000034">
    <property type="protein sequence ID" value="RDJ98473.1"/>
    <property type="molecule type" value="Genomic_DNA"/>
</dbReference>
<protein>
    <submittedName>
        <fullName evidence="1">Uncharacterized protein</fullName>
    </submittedName>
</protein>
<gene>
    <name evidence="1" type="ORF">DLM46_33510</name>
</gene>
<reference evidence="2" key="1">
    <citation type="submission" date="2018-05" db="EMBL/GenBank/DDBJ databases">
        <authorList>
            <person name="Feng T."/>
        </authorList>
    </citation>
    <scope>NUCLEOTIDE SEQUENCE [LARGE SCALE GENOMIC DNA]</scope>
    <source>
        <strain evidence="2">S27</strain>
    </source>
</reference>
<organism evidence="1 2">
    <name type="scientific">Paraburkholderia lacunae</name>
    <dbReference type="NCBI Taxonomy" id="2211104"/>
    <lineage>
        <taxon>Bacteria</taxon>
        <taxon>Pseudomonadati</taxon>
        <taxon>Pseudomonadota</taxon>
        <taxon>Betaproteobacteria</taxon>
        <taxon>Burkholderiales</taxon>
        <taxon>Burkholderiaceae</taxon>
        <taxon>Paraburkholderia</taxon>
    </lineage>
</organism>
<sequence length="94" mass="10172">MPLPADVELLASLSMHVRDVAPQKRAPVSARSRTSAFTGSRIRLREYELVVVEIGPFMHSQGDIVTFRARSVGEPAAPAGAILDTRWGVCEVVA</sequence>
<dbReference type="AlphaFoldDB" id="A0A370MYM0"/>
<dbReference type="OrthoDB" id="9102499at2"/>
<evidence type="ECO:0000313" key="2">
    <source>
        <dbReference type="Proteomes" id="UP000254875"/>
    </source>
</evidence>
<proteinExistence type="predicted"/>
<keyword evidence="2" id="KW-1185">Reference proteome</keyword>
<comment type="caution">
    <text evidence="1">The sequence shown here is derived from an EMBL/GenBank/DDBJ whole genome shotgun (WGS) entry which is preliminary data.</text>
</comment>
<dbReference type="RefSeq" id="WP_133300422.1">
    <property type="nucleotide sequence ID" value="NZ_QHKS01000034.1"/>
</dbReference>